<name>A0A4U3MIK4_9ACTN</name>
<proteinExistence type="predicted"/>
<dbReference type="EMBL" id="SZQA01000011">
    <property type="protein sequence ID" value="TKK88342.1"/>
    <property type="molecule type" value="Genomic_DNA"/>
</dbReference>
<organism evidence="2 3">
    <name type="scientific">Herbidospora galbida</name>
    <dbReference type="NCBI Taxonomy" id="2575442"/>
    <lineage>
        <taxon>Bacteria</taxon>
        <taxon>Bacillati</taxon>
        <taxon>Actinomycetota</taxon>
        <taxon>Actinomycetes</taxon>
        <taxon>Streptosporangiales</taxon>
        <taxon>Streptosporangiaceae</taxon>
        <taxon>Herbidospora</taxon>
    </lineage>
</organism>
<feature type="transmembrane region" description="Helical" evidence="1">
    <location>
        <begin position="476"/>
        <end position="494"/>
    </location>
</feature>
<keyword evidence="3" id="KW-1185">Reference proteome</keyword>
<feature type="transmembrane region" description="Helical" evidence="1">
    <location>
        <begin position="377"/>
        <end position="397"/>
    </location>
</feature>
<comment type="caution">
    <text evidence="2">The sequence shown here is derived from an EMBL/GenBank/DDBJ whole genome shotgun (WGS) entry which is preliminary data.</text>
</comment>
<dbReference type="RefSeq" id="WP_137247432.1">
    <property type="nucleotide sequence ID" value="NZ_SZQA01000011.1"/>
</dbReference>
<protein>
    <recommendedName>
        <fullName evidence="4">Transporter</fullName>
    </recommendedName>
</protein>
<feature type="transmembrane region" description="Helical" evidence="1">
    <location>
        <begin position="172"/>
        <end position="190"/>
    </location>
</feature>
<feature type="transmembrane region" description="Helical" evidence="1">
    <location>
        <begin position="300"/>
        <end position="318"/>
    </location>
</feature>
<feature type="transmembrane region" description="Helical" evidence="1">
    <location>
        <begin position="403"/>
        <end position="430"/>
    </location>
</feature>
<feature type="transmembrane region" description="Helical" evidence="1">
    <location>
        <begin position="27"/>
        <end position="48"/>
    </location>
</feature>
<feature type="transmembrane region" description="Helical" evidence="1">
    <location>
        <begin position="103"/>
        <end position="129"/>
    </location>
</feature>
<accession>A0A4U3MIK4</accession>
<feature type="transmembrane region" description="Helical" evidence="1">
    <location>
        <begin position="60"/>
        <end position="82"/>
    </location>
</feature>
<dbReference type="AlphaFoldDB" id="A0A4U3MIK4"/>
<keyword evidence="1" id="KW-0472">Membrane</keyword>
<feature type="transmembrane region" description="Helical" evidence="1">
    <location>
        <begin position="232"/>
        <end position="254"/>
    </location>
</feature>
<keyword evidence="1" id="KW-0812">Transmembrane</keyword>
<evidence type="ECO:0000313" key="2">
    <source>
        <dbReference type="EMBL" id="TKK88342.1"/>
    </source>
</evidence>
<reference evidence="2 3" key="1">
    <citation type="submission" date="2019-04" db="EMBL/GenBank/DDBJ databases">
        <title>Herbidospora sp. NEAU-GS14.nov., a novel actinomycete isolated from soil.</title>
        <authorList>
            <person name="Han L."/>
        </authorList>
    </citation>
    <scope>NUCLEOTIDE SEQUENCE [LARGE SCALE GENOMIC DNA]</scope>
    <source>
        <strain evidence="2 3">NEAU-GS14</strain>
    </source>
</reference>
<feature type="transmembrane region" description="Helical" evidence="1">
    <location>
        <begin position="135"/>
        <end position="160"/>
    </location>
</feature>
<keyword evidence="1" id="KW-1133">Transmembrane helix</keyword>
<evidence type="ECO:0008006" key="4">
    <source>
        <dbReference type="Google" id="ProtNLM"/>
    </source>
</evidence>
<evidence type="ECO:0000313" key="3">
    <source>
        <dbReference type="Proteomes" id="UP000308705"/>
    </source>
</evidence>
<gene>
    <name evidence="2" type="ORF">FDA94_13630</name>
</gene>
<dbReference type="Proteomes" id="UP000308705">
    <property type="component" value="Unassembled WGS sequence"/>
</dbReference>
<sequence>MVGLFVRLKLRLIAGSLKGTAQQRAGFIFSLIAGLVVALVGFYLMAGLRALDPGMAADVGVVFFTSILIMWIVGPLLMFGLDDTLDPARLALFPLTTGQLTRGLLASSAVGIWPIASLFAMTGVIFGLARSVTGAVIGIVAVPVAFACCLVVSRLVTTALSGALRTRRGRDLMAVAVILLVVGSQLPGMLLNQGLGTGLEIITRTAGVLRWSPTGLAAHAIADGGLVGVAEVVAVALFTAGCAWLWIVALKAALVRADSSSQGGGSVRRSRFGGLLPEGVLGAVVAKELKYARRDPRGRVTWVSALAVIIIMIFSTRNNTGGEPTVWMGVFPVWLGGLVVSLQATNSFGIDGRALWINAVVYAKPEALRADLAGRQLAITFLGVPLIGLTAVVTGLLTKPEWILPAALTGWGVMGLVFTVGAFTSVYIAYTQPERINAFTGAAPGQGGQAFVSSIGSLVGGAVLSLPVLIPVMAGYVWVSVLMPVYGFGLAWLARRKASVIGFRRMPELMADVSRPT</sequence>
<dbReference type="OrthoDB" id="4334618at2"/>
<evidence type="ECO:0000256" key="1">
    <source>
        <dbReference type="SAM" id="Phobius"/>
    </source>
</evidence>
<feature type="transmembrane region" description="Helical" evidence="1">
    <location>
        <begin position="450"/>
        <end position="470"/>
    </location>
</feature>
<feature type="transmembrane region" description="Helical" evidence="1">
    <location>
        <begin position="324"/>
        <end position="344"/>
    </location>
</feature>